<keyword evidence="4" id="KW-1185">Reference proteome</keyword>
<dbReference type="eggNOG" id="COG0665">
    <property type="taxonomic scope" value="Bacteria"/>
</dbReference>
<dbReference type="Pfam" id="PF01266">
    <property type="entry name" value="DAO"/>
    <property type="match status" value="1"/>
</dbReference>
<dbReference type="PANTHER" id="PTHR13847:SF281">
    <property type="entry name" value="FAD DEPENDENT OXIDOREDUCTASE DOMAIN-CONTAINING PROTEIN"/>
    <property type="match status" value="1"/>
</dbReference>
<dbReference type="AlphaFoldDB" id="A0A024HKN1"/>
<dbReference type="KEGG" id="pkc:PKB_4255"/>
<protein>
    <submittedName>
        <fullName evidence="3">FAD dependent oxidoreductase, putative</fullName>
    </submittedName>
</protein>
<dbReference type="STRING" id="1301098.PKB_4255"/>
<sequence length="455" mass="49156">MSSAIDRQAACGRVPQFPIAQAYEAGVVPIRFSGWPAAQPAPVYAALDGDLDADVVVVGAGLAGTSLVLHLAERGVRSVLLEADQPASGASGRNAGHVQPYLSSFEPLRAHRDQGRRFIETFIEQRNIVFELCRKHGLDADAAACGMLEAARRPSAALVKQTQQWKGFGYDVELVGQARLREMLGTDLYTQGIHWREGGRINPYLFTQGMAAAAVRAGASVFGNSCVLACERDGNRWRVRTATGSVRAARVVLCTSGHTGNAFFPELARTQFPLVACGMATRPLPAAVLDAINPARVALMQYPAGLYPLVVDGRGRLVTATIPRHRQAQCADVHFASFVRYLRRTFPGVGDAPIELESYWTGMTANSSSAYDAAYPKLFRVDEGVLALMNLGSWGNLMGPLLGMDLARALAADRPDDALLPLEQPQAVRLPGRFETKIRRVLIPAARLADRLDLV</sequence>
<dbReference type="GO" id="GO:0016491">
    <property type="term" value="F:oxidoreductase activity"/>
    <property type="evidence" value="ECO:0007669"/>
    <property type="project" value="UniProtKB-KW"/>
</dbReference>
<dbReference type="SUPFAM" id="SSF51905">
    <property type="entry name" value="FAD/NAD(P)-binding domain"/>
    <property type="match status" value="1"/>
</dbReference>
<dbReference type="PATRIC" id="fig|1301098.3.peg.4262"/>
<feature type="domain" description="FAD dependent oxidoreductase" evidence="2">
    <location>
        <begin position="54"/>
        <end position="408"/>
    </location>
</feature>
<proteinExistence type="predicted"/>
<evidence type="ECO:0000313" key="3">
    <source>
        <dbReference type="EMBL" id="CDF85580.1"/>
    </source>
</evidence>
<dbReference type="Gene3D" id="3.50.50.60">
    <property type="entry name" value="FAD/NAD(P)-binding domain"/>
    <property type="match status" value="1"/>
</dbReference>
<dbReference type="RefSeq" id="WP_197539233.1">
    <property type="nucleotide sequence ID" value="NZ_HG322950.1"/>
</dbReference>
<dbReference type="Gene3D" id="3.30.9.10">
    <property type="entry name" value="D-Amino Acid Oxidase, subunit A, domain 2"/>
    <property type="match status" value="1"/>
</dbReference>
<dbReference type="InterPro" id="IPR006076">
    <property type="entry name" value="FAD-dep_OxRdtase"/>
</dbReference>
<dbReference type="PANTHER" id="PTHR13847">
    <property type="entry name" value="SARCOSINE DEHYDROGENASE-RELATED"/>
    <property type="match status" value="1"/>
</dbReference>
<dbReference type="InterPro" id="IPR036188">
    <property type="entry name" value="FAD/NAD-bd_sf"/>
</dbReference>
<dbReference type="HOGENOM" id="CLU_007884_3_3_6"/>
<dbReference type="GO" id="GO:0005737">
    <property type="term" value="C:cytoplasm"/>
    <property type="evidence" value="ECO:0007669"/>
    <property type="project" value="TreeGrafter"/>
</dbReference>
<evidence type="ECO:0000313" key="4">
    <source>
        <dbReference type="Proteomes" id="UP000025241"/>
    </source>
</evidence>
<evidence type="ECO:0000256" key="1">
    <source>
        <dbReference type="ARBA" id="ARBA00023002"/>
    </source>
</evidence>
<organism evidence="3 4">
    <name type="scientific">Pseudomonas knackmussii (strain DSM 6978 / CCUG 54928 / LMG 23759 / B13)</name>
    <dbReference type="NCBI Taxonomy" id="1301098"/>
    <lineage>
        <taxon>Bacteria</taxon>
        <taxon>Pseudomonadati</taxon>
        <taxon>Pseudomonadota</taxon>
        <taxon>Gammaproteobacteria</taxon>
        <taxon>Pseudomonadales</taxon>
        <taxon>Pseudomonadaceae</taxon>
        <taxon>Pseudomonas</taxon>
    </lineage>
</organism>
<gene>
    <name evidence="3" type="ORF">PKB_4255</name>
</gene>
<dbReference type="Proteomes" id="UP000025241">
    <property type="component" value="Chromosome I"/>
</dbReference>
<dbReference type="EMBL" id="HG322950">
    <property type="protein sequence ID" value="CDF85580.1"/>
    <property type="molecule type" value="Genomic_DNA"/>
</dbReference>
<evidence type="ECO:0000259" key="2">
    <source>
        <dbReference type="Pfam" id="PF01266"/>
    </source>
</evidence>
<reference evidence="3 4" key="2">
    <citation type="submission" date="2014-05" db="EMBL/GenBank/DDBJ databases">
        <title>Genome sequence of the 3-chlorobenzoate degrading bacterium Pseudomonas knackmussii B13 shows multiple evidence for horizontal gene transfer.</title>
        <authorList>
            <person name="Miyazaki R."/>
            <person name="Bertelli C."/>
            <person name="Falquet L."/>
            <person name="Robinson-Rechavi M."/>
            <person name="Gharib W."/>
            <person name="Roy S."/>
            <person name="Van der Meer J.R."/>
        </authorList>
    </citation>
    <scope>NUCLEOTIDE SEQUENCE [LARGE SCALE GENOMIC DNA]</scope>
    <source>
        <strain evidence="3 4">B13</strain>
    </source>
</reference>
<reference evidence="3 4" key="1">
    <citation type="submission" date="2013-03" db="EMBL/GenBank/DDBJ databases">
        <authorList>
            <person name="Linke B."/>
        </authorList>
    </citation>
    <scope>NUCLEOTIDE SEQUENCE [LARGE SCALE GENOMIC DNA]</scope>
    <source>
        <strain evidence="3 4">B13</strain>
    </source>
</reference>
<name>A0A024HKN1_PSEKB</name>
<accession>A0A024HKN1</accession>
<keyword evidence="1" id="KW-0560">Oxidoreductase</keyword>